<name>A0A5Q0Q9G7_9SPHI</name>
<dbReference type="RefSeq" id="WP_153511586.1">
    <property type="nucleotide sequence ID" value="NZ_CP045652.1"/>
</dbReference>
<dbReference type="EMBL" id="CP045652">
    <property type="protein sequence ID" value="QGA26737.1"/>
    <property type="molecule type" value="Genomic_DNA"/>
</dbReference>
<keyword evidence="2" id="KW-1185">Reference proteome</keyword>
<proteinExistence type="predicted"/>
<gene>
    <name evidence="1" type="ORF">GFH32_10555</name>
</gene>
<reference evidence="1 2" key="1">
    <citation type="submission" date="2019-10" db="EMBL/GenBank/DDBJ databases">
        <authorList>
            <person name="Dong K."/>
        </authorList>
    </citation>
    <scope>NUCLEOTIDE SEQUENCE [LARGE SCALE GENOMIC DNA]</scope>
    <source>
        <strain evidence="2">dk4302</strain>
    </source>
</reference>
<evidence type="ECO:0000313" key="1">
    <source>
        <dbReference type="EMBL" id="QGA26737.1"/>
    </source>
</evidence>
<dbReference type="KEGG" id="sphe:GFH32_10555"/>
<sequence length="198" mass="22793">MFWNKASKTAQEAESARIELAAALSFKQCQQDSKLAKLYFEHKRNDQDATESFLNWQERALQYSIGDTIQIADEQENVLTYLKLWSIFSSEDVHVKIDFQIADSDSKVHPFVFLPLIQNALHNGYNSMSEHPVKIKISAIGGSIKLEVSNRVNHYLSSQAENDYIQHFQDRLKLQYPTHNLFLNSNSNLFKAVLLINN</sequence>
<dbReference type="AlphaFoldDB" id="A0A5Q0Q9G7"/>
<dbReference type="Proteomes" id="UP000326921">
    <property type="component" value="Chromosome"/>
</dbReference>
<protein>
    <recommendedName>
        <fullName evidence="3">Signal transduction histidine kinase internal region domain-containing protein</fullName>
    </recommendedName>
</protein>
<accession>A0A5Q0Q9G7</accession>
<evidence type="ECO:0000313" key="2">
    <source>
        <dbReference type="Proteomes" id="UP000326921"/>
    </source>
</evidence>
<organism evidence="1 2">
    <name type="scientific">Sphingobacterium zhuxiongii</name>
    <dbReference type="NCBI Taxonomy" id="2662364"/>
    <lineage>
        <taxon>Bacteria</taxon>
        <taxon>Pseudomonadati</taxon>
        <taxon>Bacteroidota</taxon>
        <taxon>Sphingobacteriia</taxon>
        <taxon>Sphingobacteriales</taxon>
        <taxon>Sphingobacteriaceae</taxon>
        <taxon>Sphingobacterium</taxon>
    </lineage>
</organism>
<evidence type="ECO:0008006" key="3">
    <source>
        <dbReference type="Google" id="ProtNLM"/>
    </source>
</evidence>